<gene>
    <name evidence="2" type="ORF">QCA50_006327</name>
</gene>
<proteinExistence type="predicted"/>
<feature type="compositionally biased region" description="Low complexity" evidence="1">
    <location>
        <begin position="510"/>
        <end position="522"/>
    </location>
</feature>
<organism evidence="2 3">
    <name type="scientific">Cerrena zonata</name>
    <dbReference type="NCBI Taxonomy" id="2478898"/>
    <lineage>
        <taxon>Eukaryota</taxon>
        <taxon>Fungi</taxon>
        <taxon>Dikarya</taxon>
        <taxon>Basidiomycota</taxon>
        <taxon>Agaricomycotina</taxon>
        <taxon>Agaricomycetes</taxon>
        <taxon>Polyporales</taxon>
        <taxon>Cerrenaceae</taxon>
        <taxon>Cerrena</taxon>
    </lineage>
</organism>
<evidence type="ECO:0000256" key="1">
    <source>
        <dbReference type="SAM" id="MobiDB-lite"/>
    </source>
</evidence>
<keyword evidence="3" id="KW-1185">Reference proteome</keyword>
<accession>A0AAW0GNP2</accession>
<feature type="compositionally biased region" description="Basic and acidic residues" evidence="1">
    <location>
        <begin position="467"/>
        <end position="498"/>
    </location>
</feature>
<sequence length="537" mass="61677">MGSISIAKSQLSKARKELEHTLRVQKMWKKGDYVVYTHISDMSYVFGNIDMRRAFREVGEAAVESFIRPEVYNIFDLHNFSFEKHVDTRCRTTEKEFNKELAWIHAIRDQIGSETYWKEQKFGAYGEEIEDYVLYCTAEFNEGQMTDDEDDTFIPSTISTVMQLICNASNNIAIIIHLLPAVAPNIDADRKREISVLGWFFHQVIDFCIYACKAAWNHQLMTPQFVPFDLLEFLDIFKRVGSWKSSLFTRLGYNNRYEVNWSPSLGAYIVTNSMLYADDRTVGVVTLDENHDIVKMMLDQPLFKCPFDVDNATTWMYHIQHSTNDLRVMYTTISTHMDMVDALLSCPETDEAFVVRREQVDVDPKKAHASREDLIAEFVDTRILEDPRYIDYQTTIDRRYAVLEEKKKKLIAIGGKVPVYKAALNRYSSTEEDEQDVEAHLSPDSDIERAHTKRKRNTKLKRKAGARRGETNAKTDRSLKRACNGRDNERANGQEAGREMVGNGEDPDLPVAGSSVPVVSSGDRQLLNDMGLDNVDI</sequence>
<dbReference type="EMBL" id="JASBNA010000006">
    <property type="protein sequence ID" value="KAK7691224.1"/>
    <property type="molecule type" value="Genomic_DNA"/>
</dbReference>
<comment type="caution">
    <text evidence="2">The sequence shown here is derived from an EMBL/GenBank/DDBJ whole genome shotgun (WGS) entry which is preliminary data.</text>
</comment>
<name>A0AAW0GNP2_9APHY</name>
<feature type="compositionally biased region" description="Basic residues" evidence="1">
    <location>
        <begin position="451"/>
        <end position="466"/>
    </location>
</feature>
<feature type="compositionally biased region" description="Basic and acidic residues" evidence="1">
    <location>
        <begin position="437"/>
        <end position="450"/>
    </location>
</feature>
<dbReference type="Proteomes" id="UP001385951">
    <property type="component" value="Unassembled WGS sequence"/>
</dbReference>
<reference evidence="2 3" key="1">
    <citation type="submission" date="2022-09" db="EMBL/GenBank/DDBJ databases">
        <authorList>
            <person name="Palmer J.M."/>
        </authorList>
    </citation>
    <scope>NUCLEOTIDE SEQUENCE [LARGE SCALE GENOMIC DNA]</scope>
    <source>
        <strain evidence="2 3">DSM 7382</strain>
    </source>
</reference>
<dbReference type="AlphaFoldDB" id="A0AAW0GNP2"/>
<protein>
    <submittedName>
        <fullName evidence="2">Uncharacterized protein</fullName>
    </submittedName>
</protein>
<feature type="region of interest" description="Disordered" evidence="1">
    <location>
        <begin position="428"/>
        <end position="537"/>
    </location>
</feature>
<evidence type="ECO:0000313" key="3">
    <source>
        <dbReference type="Proteomes" id="UP001385951"/>
    </source>
</evidence>
<evidence type="ECO:0000313" key="2">
    <source>
        <dbReference type="EMBL" id="KAK7691224.1"/>
    </source>
</evidence>